<keyword evidence="3" id="KW-0479">Metal-binding</keyword>
<protein>
    <submittedName>
        <fullName evidence="10">RING finger domain protein</fullName>
    </submittedName>
</protein>
<feature type="compositionally biased region" description="Polar residues" evidence="8">
    <location>
        <begin position="1"/>
        <end position="24"/>
    </location>
</feature>
<feature type="region of interest" description="Disordered" evidence="8">
    <location>
        <begin position="350"/>
        <end position="392"/>
    </location>
</feature>
<evidence type="ECO:0000256" key="2">
    <source>
        <dbReference type="ARBA" id="ARBA00022692"/>
    </source>
</evidence>
<dbReference type="InterPro" id="IPR011016">
    <property type="entry name" value="Znf_RING-CH"/>
</dbReference>
<evidence type="ECO:0000256" key="1">
    <source>
        <dbReference type="ARBA" id="ARBA00004141"/>
    </source>
</evidence>
<organism evidence="10 11">
    <name type="scientific">Emericellopsis atlantica</name>
    <dbReference type="NCBI Taxonomy" id="2614577"/>
    <lineage>
        <taxon>Eukaryota</taxon>
        <taxon>Fungi</taxon>
        <taxon>Dikarya</taxon>
        <taxon>Ascomycota</taxon>
        <taxon>Pezizomycotina</taxon>
        <taxon>Sordariomycetes</taxon>
        <taxon>Hypocreomycetidae</taxon>
        <taxon>Hypocreales</taxon>
        <taxon>Bionectriaceae</taxon>
        <taxon>Emericellopsis</taxon>
    </lineage>
</organism>
<dbReference type="OrthoDB" id="5817083at2759"/>
<keyword evidence="7" id="KW-0472">Membrane</keyword>
<feature type="region of interest" description="Disordered" evidence="8">
    <location>
        <begin position="255"/>
        <end position="275"/>
    </location>
</feature>
<dbReference type="SMART" id="SM00744">
    <property type="entry name" value="RINGv"/>
    <property type="match status" value="1"/>
</dbReference>
<dbReference type="GeneID" id="70294404"/>
<evidence type="ECO:0000256" key="7">
    <source>
        <dbReference type="ARBA" id="ARBA00023136"/>
    </source>
</evidence>
<evidence type="ECO:0000256" key="4">
    <source>
        <dbReference type="ARBA" id="ARBA00022771"/>
    </source>
</evidence>
<dbReference type="Proteomes" id="UP000887229">
    <property type="component" value="Unassembled WGS sequence"/>
</dbReference>
<gene>
    <name evidence="10" type="ORF">F5Z01DRAFT_655381</name>
</gene>
<feature type="compositionally biased region" description="Acidic residues" evidence="8">
    <location>
        <begin position="351"/>
        <end position="361"/>
    </location>
</feature>
<dbReference type="GO" id="GO:0008270">
    <property type="term" value="F:zinc ion binding"/>
    <property type="evidence" value="ECO:0007669"/>
    <property type="project" value="UniProtKB-KW"/>
</dbReference>
<feature type="compositionally biased region" description="Basic and acidic residues" evidence="8">
    <location>
        <begin position="365"/>
        <end position="380"/>
    </location>
</feature>
<feature type="compositionally biased region" description="Basic and acidic residues" evidence="8">
    <location>
        <begin position="256"/>
        <end position="274"/>
    </location>
</feature>
<feature type="region of interest" description="Disordered" evidence="8">
    <location>
        <begin position="292"/>
        <end position="320"/>
    </location>
</feature>
<proteinExistence type="predicted"/>
<comment type="caution">
    <text evidence="10">The sequence shown here is derived from an EMBL/GenBank/DDBJ whole genome shotgun (WGS) entry which is preliminary data.</text>
</comment>
<evidence type="ECO:0000256" key="5">
    <source>
        <dbReference type="ARBA" id="ARBA00022833"/>
    </source>
</evidence>
<feature type="compositionally biased region" description="Acidic residues" evidence="8">
    <location>
        <begin position="311"/>
        <end position="320"/>
    </location>
</feature>
<dbReference type="PANTHER" id="PTHR46283">
    <property type="entry name" value="E3 UBIQUITIN-PROTEIN LIGASE MARCH5"/>
    <property type="match status" value="1"/>
</dbReference>
<dbReference type="SUPFAM" id="SSF57850">
    <property type="entry name" value="RING/U-box"/>
    <property type="match status" value="1"/>
</dbReference>
<keyword evidence="11" id="KW-1185">Reference proteome</keyword>
<dbReference type="InterPro" id="IPR013083">
    <property type="entry name" value="Znf_RING/FYVE/PHD"/>
</dbReference>
<dbReference type="GO" id="GO:0016020">
    <property type="term" value="C:membrane"/>
    <property type="evidence" value="ECO:0007669"/>
    <property type="project" value="UniProtKB-SubCell"/>
</dbReference>
<keyword evidence="4" id="KW-0863">Zinc-finger</keyword>
<dbReference type="PROSITE" id="PS51292">
    <property type="entry name" value="ZF_RING_CH"/>
    <property type="match status" value="1"/>
</dbReference>
<keyword evidence="5" id="KW-0862">Zinc</keyword>
<dbReference type="EMBL" id="MU251254">
    <property type="protein sequence ID" value="KAG9254471.1"/>
    <property type="molecule type" value="Genomic_DNA"/>
</dbReference>
<feature type="region of interest" description="Disordered" evidence="8">
    <location>
        <begin position="1"/>
        <end position="25"/>
    </location>
</feature>
<feature type="domain" description="RING-CH-type" evidence="9">
    <location>
        <begin position="22"/>
        <end position="87"/>
    </location>
</feature>
<evidence type="ECO:0000259" key="9">
    <source>
        <dbReference type="PROSITE" id="PS51292"/>
    </source>
</evidence>
<evidence type="ECO:0000256" key="3">
    <source>
        <dbReference type="ARBA" id="ARBA00022723"/>
    </source>
</evidence>
<evidence type="ECO:0000256" key="6">
    <source>
        <dbReference type="ARBA" id="ARBA00022989"/>
    </source>
</evidence>
<accession>A0A9P7ZM47</accession>
<sequence>MASSPASLQSLPDNESSSAPSMPTETPPRCFVCQMDQEPTDDPNDWVSPCPCTLEAHQDCIYSWVLDCERNHKPLRCPICQARIELEGPWDPIVSISDKLERAFTRASPVMLFTGLSLGVQVGAQVYGAMAFWAFAGREELTKFLLGPNMILDGRRPQGHYLRRVGNAVVLMNIAPVLLVSQLLPSLANKLFFPLASLYGTWHAAHTKHFFSWPPSPQLAIAMFPQIRGIYYSLWREFVFPYELKLHRQIQGLPPLEERGERNGNNRQRERRQAEGGGVLGFLQQLIDALDPEEEGNGNDADVQAGREGAEVEGEQDGGDVEVAEYVVELDIGFGGEEGNEPMVRMREERADVEELGEEQGGEQQHNEPVDEAQQERPGNHEAPPAPPARGGIGQLLSLASNAVVSALLLPGVCFVMGEALRAILPRSWTTSFMERSWRGFAVKRTGTLQQQWGRSLVGGCIYVVVKDAVRVYAKSRKVAAMNQRRVKNVDRSRRGAS</sequence>
<dbReference type="Gene3D" id="3.30.40.10">
    <property type="entry name" value="Zinc/RING finger domain, C3HC4 (zinc finger)"/>
    <property type="match status" value="1"/>
</dbReference>
<name>A0A9P7ZM47_9HYPO</name>
<dbReference type="AlphaFoldDB" id="A0A9P7ZM47"/>
<reference evidence="10" key="1">
    <citation type="journal article" date="2021" name="IMA Fungus">
        <title>Genomic characterization of three marine fungi, including Emericellopsis atlantica sp. nov. with signatures of a generalist lifestyle and marine biomass degradation.</title>
        <authorList>
            <person name="Hagestad O.C."/>
            <person name="Hou L."/>
            <person name="Andersen J.H."/>
            <person name="Hansen E.H."/>
            <person name="Altermark B."/>
            <person name="Li C."/>
            <person name="Kuhnert E."/>
            <person name="Cox R.J."/>
            <person name="Crous P.W."/>
            <person name="Spatafora J.W."/>
            <person name="Lail K."/>
            <person name="Amirebrahimi M."/>
            <person name="Lipzen A."/>
            <person name="Pangilinan J."/>
            <person name="Andreopoulos W."/>
            <person name="Hayes R.D."/>
            <person name="Ng V."/>
            <person name="Grigoriev I.V."/>
            <person name="Jackson S.A."/>
            <person name="Sutton T.D.S."/>
            <person name="Dobson A.D.W."/>
            <person name="Rama T."/>
        </authorList>
    </citation>
    <scope>NUCLEOTIDE SEQUENCE</scope>
    <source>
        <strain evidence="10">TS7</strain>
    </source>
</reference>
<keyword evidence="2" id="KW-0812">Transmembrane</keyword>
<evidence type="ECO:0000313" key="10">
    <source>
        <dbReference type="EMBL" id="KAG9254471.1"/>
    </source>
</evidence>
<dbReference type="RefSeq" id="XP_046118395.1">
    <property type="nucleotide sequence ID" value="XM_046263501.1"/>
</dbReference>
<evidence type="ECO:0000256" key="8">
    <source>
        <dbReference type="SAM" id="MobiDB-lite"/>
    </source>
</evidence>
<keyword evidence="6" id="KW-1133">Transmembrane helix</keyword>
<comment type="subcellular location">
    <subcellularLocation>
        <location evidence="1">Membrane</location>
        <topology evidence="1">Multi-pass membrane protein</topology>
    </subcellularLocation>
</comment>
<evidence type="ECO:0000313" key="11">
    <source>
        <dbReference type="Proteomes" id="UP000887229"/>
    </source>
</evidence>